<dbReference type="Proteomes" id="UP001177021">
    <property type="component" value="Unassembled WGS sequence"/>
</dbReference>
<comment type="caution">
    <text evidence="1">The sequence shown here is derived from an EMBL/GenBank/DDBJ whole genome shotgun (WGS) entry which is preliminary data.</text>
</comment>
<reference evidence="1" key="1">
    <citation type="submission" date="2023-10" db="EMBL/GenBank/DDBJ databases">
        <authorList>
            <person name="Rodriguez Cubillos JULIANA M."/>
            <person name="De Vega J."/>
        </authorList>
    </citation>
    <scope>NUCLEOTIDE SEQUENCE</scope>
</reference>
<accession>A0ACB0J3D6</accession>
<proteinExistence type="predicted"/>
<keyword evidence="2" id="KW-1185">Reference proteome</keyword>
<evidence type="ECO:0000313" key="1">
    <source>
        <dbReference type="EMBL" id="CAJ2638756.1"/>
    </source>
</evidence>
<sequence length="77" mass="8904">MVNLLTLIESNKTIPCCNYKFGEVDELEAIESFKVDSKTENNSCLMERNSDYFEVSCERRNDEKNETQKANKSSKVD</sequence>
<protein>
    <submittedName>
        <fullName evidence="1">Uncharacterized protein</fullName>
    </submittedName>
</protein>
<dbReference type="EMBL" id="CASHSV030000024">
    <property type="protein sequence ID" value="CAJ2638756.1"/>
    <property type="molecule type" value="Genomic_DNA"/>
</dbReference>
<name>A0ACB0J3D6_TRIPR</name>
<organism evidence="1 2">
    <name type="scientific">Trifolium pratense</name>
    <name type="common">Red clover</name>
    <dbReference type="NCBI Taxonomy" id="57577"/>
    <lineage>
        <taxon>Eukaryota</taxon>
        <taxon>Viridiplantae</taxon>
        <taxon>Streptophyta</taxon>
        <taxon>Embryophyta</taxon>
        <taxon>Tracheophyta</taxon>
        <taxon>Spermatophyta</taxon>
        <taxon>Magnoliopsida</taxon>
        <taxon>eudicotyledons</taxon>
        <taxon>Gunneridae</taxon>
        <taxon>Pentapetalae</taxon>
        <taxon>rosids</taxon>
        <taxon>fabids</taxon>
        <taxon>Fabales</taxon>
        <taxon>Fabaceae</taxon>
        <taxon>Papilionoideae</taxon>
        <taxon>50 kb inversion clade</taxon>
        <taxon>NPAAA clade</taxon>
        <taxon>Hologalegina</taxon>
        <taxon>IRL clade</taxon>
        <taxon>Trifolieae</taxon>
        <taxon>Trifolium</taxon>
    </lineage>
</organism>
<gene>
    <name evidence="1" type="ORF">MILVUS5_LOCUS8904</name>
</gene>
<evidence type="ECO:0000313" key="2">
    <source>
        <dbReference type="Proteomes" id="UP001177021"/>
    </source>
</evidence>